<feature type="transmembrane region" description="Helical" evidence="1">
    <location>
        <begin position="20"/>
        <end position="43"/>
    </location>
</feature>
<dbReference type="EMBL" id="JAUSUT010000001">
    <property type="protein sequence ID" value="MDQ0377766.1"/>
    <property type="molecule type" value="Genomic_DNA"/>
</dbReference>
<keyword evidence="1" id="KW-0812">Transmembrane</keyword>
<comment type="caution">
    <text evidence="2">The sequence shown here is derived from an EMBL/GenBank/DDBJ whole genome shotgun (WGS) entry which is preliminary data.</text>
</comment>
<feature type="transmembrane region" description="Helical" evidence="1">
    <location>
        <begin position="156"/>
        <end position="179"/>
    </location>
</feature>
<feature type="transmembrane region" description="Helical" evidence="1">
    <location>
        <begin position="199"/>
        <end position="218"/>
    </location>
</feature>
<feature type="transmembrane region" description="Helical" evidence="1">
    <location>
        <begin position="230"/>
        <end position="249"/>
    </location>
</feature>
<keyword evidence="3" id="KW-1185">Reference proteome</keyword>
<reference evidence="2 3" key="1">
    <citation type="submission" date="2023-07" db="EMBL/GenBank/DDBJ databases">
        <title>Sequencing the genomes of 1000 actinobacteria strains.</title>
        <authorList>
            <person name="Klenk H.-P."/>
        </authorList>
    </citation>
    <scope>NUCLEOTIDE SEQUENCE [LARGE SCALE GENOMIC DNA]</scope>
    <source>
        <strain evidence="2 3">DSM 45805</strain>
    </source>
</reference>
<keyword evidence="1" id="KW-0472">Membrane</keyword>
<evidence type="ECO:0000313" key="3">
    <source>
        <dbReference type="Proteomes" id="UP001229651"/>
    </source>
</evidence>
<feature type="transmembrane region" description="Helical" evidence="1">
    <location>
        <begin position="124"/>
        <end position="144"/>
    </location>
</feature>
<feature type="transmembrane region" description="Helical" evidence="1">
    <location>
        <begin position="55"/>
        <end position="76"/>
    </location>
</feature>
<dbReference type="Proteomes" id="UP001229651">
    <property type="component" value="Unassembled WGS sequence"/>
</dbReference>
<evidence type="ECO:0000256" key="1">
    <source>
        <dbReference type="SAM" id="Phobius"/>
    </source>
</evidence>
<accession>A0ABU0ERY0</accession>
<dbReference type="RefSeq" id="WP_306990311.1">
    <property type="nucleotide sequence ID" value="NZ_JAUSUT010000001.1"/>
</dbReference>
<proteinExistence type="predicted"/>
<gene>
    <name evidence="2" type="ORF">FB470_001760</name>
</gene>
<name>A0ABU0ERY0_9PSEU</name>
<keyword evidence="1" id="KW-1133">Transmembrane helix</keyword>
<feature type="transmembrane region" description="Helical" evidence="1">
    <location>
        <begin position="83"/>
        <end position="104"/>
    </location>
</feature>
<organism evidence="2 3">
    <name type="scientific">Amycolatopsis thermophila</name>
    <dbReference type="NCBI Taxonomy" id="206084"/>
    <lineage>
        <taxon>Bacteria</taxon>
        <taxon>Bacillati</taxon>
        <taxon>Actinomycetota</taxon>
        <taxon>Actinomycetes</taxon>
        <taxon>Pseudonocardiales</taxon>
        <taxon>Pseudonocardiaceae</taxon>
        <taxon>Amycolatopsis</taxon>
    </lineage>
</organism>
<protein>
    <submittedName>
        <fullName evidence="2">Uncharacterized protein</fullName>
    </submittedName>
</protein>
<sequence>MTALLDTRRIWARGRTVDKAAYVVAAVLFTSGLVHLVILVASGTTWEGPLSYRKAMTFGLSFGLTLAGLAWATSFLTIRRRTALLGAFTAVSVVEVALVTLQVWRRVPSHFNFETGFDTVVSYTLAAGGGVIIVTVLGFAVAAWRTTTLSPSMTLALRFGFVVLFAAMVVGAIMVADGVTLARGGQPQLAYTTAGSLKPVHAVALHAILVMPALAWLLRYTSWPERRRTRTIQAAAVVYTLLIAGAIIVS</sequence>
<evidence type="ECO:0000313" key="2">
    <source>
        <dbReference type="EMBL" id="MDQ0377766.1"/>
    </source>
</evidence>